<reference evidence="2" key="1">
    <citation type="journal article" date="2019" name="Int. J. Syst. Evol. Microbiol.">
        <title>The Global Catalogue of Microorganisms (GCM) 10K type strain sequencing project: providing services to taxonomists for standard genome sequencing and annotation.</title>
        <authorList>
            <consortium name="The Broad Institute Genomics Platform"/>
            <consortium name="The Broad Institute Genome Sequencing Center for Infectious Disease"/>
            <person name="Wu L."/>
            <person name="Ma J."/>
        </authorList>
    </citation>
    <scope>NUCLEOTIDE SEQUENCE [LARGE SCALE GENOMIC DNA]</scope>
    <source>
        <strain evidence="2">CCM 320</strain>
    </source>
</reference>
<keyword evidence="2" id="KW-1185">Reference proteome</keyword>
<evidence type="ECO:0000313" key="1">
    <source>
        <dbReference type="EMBL" id="MFC3209927.1"/>
    </source>
</evidence>
<comment type="caution">
    <text evidence="1">The sequence shown here is derived from an EMBL/GenBank/DDBJ whole genome shotgun (WGS) entry which is preliminary data.</text>
</comment>
<name>A0ABV7KJQ8_PLAOK</name>
<dbReference type="RefSeq" id="WP_084242217.1">
    <property type="nucleotide sequence ID" value="NZ_FWYH01000002.1"/>
</dbReference>
<evidence type="ECO:0000313" key="2">
    <source>
        <dbReference type="Proteomes" id="UP001595625"/>
    </source>
</evidence>
<accession>A0ABV7KJQ8</accession>
<gene>
    <name evidence="1" type="ORF">ACFOEJ_02420</name>
</gene>
<proteinExistence type="predicted"/>
<organism evidence="1 2">
    <name type="scientific">Planomicrobium okeanokoites</name>
    <name type="common">Planococcus okeanokoites</name>
    <name type="synonym">Flavobacterium okeanokoites</name>
    <dbReference type="NCBI Taxonomy" id="244"/>
    <lineage>
        <taxon>Bacteria</taxon>
        <taxon>Bacillati</taxon>
        <taxon>Bacillota</taxon>
        <taxon>Bacilli</taxon>
        <taxon>Bacillales</taxon>
        <taxon>Caryophanaceae</taxon>
        <taxon>Planomicrobium</taxon>
    </lineage>
</organism>
<evidence type="ECO:0008006" key="3">
    <source>
        <dbReference type="Google" id="ProtNLM"/>
    </source>
</evidence>
<dbReference type="Proteomes" id="UP001595625">
    <property type="component" value="Unassembled WGS sequence"/>
</dbReference>
<dbReference type="EMBL" id="JBHRUJ010000002">
    <property type="protein sequence ID" value="MFC3209927.1"/>
    <property type="molecule type" value="Genomic_DNA"/>
</dbReference>
<sequence>MKAGIYKVETIDKRTVLLTPVEEGKEQYTFPLNEFTHDVTPGDIVKIWLEGTQWKTMYLEDETKSIKSHLKDFKKRIFDEE</sequence>
<protein>
    <recommendedName>
        <fullName evidence="3">DUF3006 domain-containing protein</fullName>
    </recommendedName>
</protein>